<keyword evidence="2 3" id="KW-0694">RNA-binding</keyword>
<dbReference type="OrthoDB" id="4726at2759"/>
<dbReference type="STRING" id="231916.A0A409VZY3"/>
<feature type="region of interest" description="Disordered" evidence="4">
    <location>
        <begin position="18"/>
        <end position="45"/>
    </location>
</feature>
<proteinExistence type="predicted"/>
<dbReference type="InterPro" id="IPR000504">
    <property type="entry name" value="RRM_dom"/>
</dbReference>
<dbReference type="InterPro" id="IPR035979">
    <property type="entry name" value="RBD_domain_sf"/>
</dbReference>
<evidence type="ECO:0000256" key="2">
    <source>
        <dbReference type="ARBA" id="ARBA00022884"/>
    </source>
</evidence>
<dbReference type="SUPFAM" id="SSF54928">
    <property type="entry name" value="RNA-binding domain, RBD"/>
    <property type="match status" value="1"/>
</dbReference>
<dbReference type="Pfam" id="PF00076">
    <property type="entry name" value="RRM_1"/>
    <property type="match status" value="1"/>
</dbReference>
<name>A0A409VZY3_9AGAR</name>
<dbReference type="InterPro" id="IPR012677">
    <property type="entry name" value="Nucleotide-bd_a/b_plait_sf"/>
</dbReference>
<dbReference type="Gene3D" id="3.30.70.330">
    <property type="match status" value="1"/>
</dbReference>
<dbReference type="EMBL" id="NHYE01005488">
    <property type="protein sequence ID" value="PPQ71781.1"/>
    <property type="molecule type" value="Genomic_DNA"/>
</dbReference>
<dbReference type="GO" id="GO:0003723">
    <property type="term" value="F:RNA binding"/>
    <property type="evidence" value="ECO:0007669"/>
    <property type="project" value="UniProtKB-UniRule"/>
</dbReference>
<evidence type="ECO:0000256" key="4">
    <source>
        <dbReference type="SAM" id="MobiDB-lite"/>
    </source>
</evidence>
<dbReference type="AlphaFoldDB" id="A0A409VZY3"/>
<dbReference type="Proteomes" id="UP000284706">
    <property type="component" value="Unassembled WGS sequence"/>
</dbReference>
<evidence type="ECO:0000256" key="1">
    <source>
        <dbReference type="ARBA" id="ARBA00022737"/>
    </source>
</evidence>
<comment type="caution">
    <text evidence="6">The sequence shown here is derived from an EMBL/GenBank/DDBJ whole genome shotgun (WGS) entry which is preliminary data.</text>
</comment>
<evidence type="ECO:0000256" key="3">
    <source>
        <dbReference type="PROSITE-ProRule" id="PRU00176"/>
    </source>
</evidence>
<dbReference type="InParanoid" id="A0A409VZY3"/>
<sequence>MRIVCPGSSSQILPEVPVSANKRGNPVHSNKSGRRSRVAERDRKTKITQVSEAKKLWDKKRGLTYVYVGNLECTITQKRLKEFFQDCGKVTRITIRCSRGQGCVAVAIPEQARTERDRLYATVEFSDSKATRNALAYNGKVLDGCKVIVSASVLDLPECEQVINSK</sequence>
<evidence type="ECO:0000313" key="6">
    <source>
        <dbReference type="EMBL" id="PPQ71781.1"/>
    </source>
</evidence>
<keyword evidence="7" id="KW-1185">Reference proteome</keyword>
<evidence type="ECO:0000259" key="5">
    <source>
        <dbReference type="PROSITE" id="PS50102"/>
    </source>
</evidence>
<feature type="domain" description="RRM" evidence="5">
    <location>
        <begin position="64"/>
        <end position="154"/>
    </location>
</feature>
<reference evidence="6 7" key="1">
    <citation type="journal article" date="2018" name="Evol. Lett.">
        <title>Horizontal gene cluster transfer increased hallucinogenic mushroom diversity.</title>
        <authorList>
            <person name="Reynolds H.T."/>
            <person name="Vijayakumar V."/>
            <person name="Gluck-Thaler E."/>
            <person name="Korotkin H.B."/>
            <person name="Matheny P.B."/>
            <person name="Slot J.C."/>
        </authorList>
    </citation>
    <scope>NUCLEOTIDE SEQUENCE [LARGE SCALE GENOMIC DNA]</scope>
    <source>
        <strain evidence="6 7">SRW20</strain>
    </source>
</reference>
<dbReference type="PANTHER" id="PTHR23236:SF119">
    <property type="entry name" value="NUCLEAR RNA-BINDING PROTEIN SART-3"/>
    <property type="match status" value="1"/>
</dbReference>
<organism evidence="6 7">
    <name type="scientific">Gymnopilus dilepis</name>
    <dbReference type="NCBI Taxonomy" id="231916"/>
    <lineage>
        <taxon>Eukaryota</taxon>
        <taxon>Fungi</taxon>
        <taxon>Dikarya</taxon>
        <taxon>Basidiomycota</taxon>
        <taxon>Agaricomycotina</taxon>
        <taxon>Agaricomycetes</taxon>
        <taxon>Agaricomycetidae</taxon>
        <taxon>Agaricales</taxon>
        <taxon>Agaricineae</taxon>
        <taxon>Hymenogastraceae</taxon>
        <taxon>Gymnopilus</taxon>
    </lineage>
</organism>
<dbReference type="PROSITE" id="PS50102">
    <property type="entry name" value="RRM"/>
    <property type="match status" value="1"/>
</dbReference>
<evidence type="ECO:0000313" key="7">
    <source>
        <dbReference type="Proteomes" id="UP000284706"/>
    </source>
</evidence>
<keyword evidence="1" id="KW-0677">Repeat</keyword>
<dbReference type="PANTHER" id="PTHR23236">
    <property type="entry name" value="EUKARYOTIC TRANSLATION INITIATION FACTOR 4B/4H"/>
    <property type="match status" value="1"/>
</dbReference>
<gene>
    <name evidence="6" type="ORF">CVT26_007615</name>
</gene>
<dbReference type="SMART" id="SM00360">
    <property type="entry name" value="RRM"/>
    <property type="match status" value="1"/>
</dbReference>
<protein>
    <recommendedName>
        <fullName evidence="5">RRM domain-containing protein</fullName>
    </recommendedName>
</protein>
<accession>A0A409VZY3</accession>